<feature type="region of interest" description="Disordered" evidence="2">
    <location>
        <begin position="214"/>
        <end position="246"/>
    </location>
</feature>
<feature type="region of interest" description="Disordered" evidence="2">
    <location>
        <begin position="97"/>
        <end position="138"/>
    </location>
</feature>
<dbReference type="EMBL" id="OC919851">
    <property type="protein sequence ID" value="CAD7651963.1"/>
    <property type="molecule type" value="Genomic_DNA"/>
</dbReference>
<dbReference type="PRINTS" id="PR00081">
    <property type="entry name" value="GDHRDH"/>
</dbReference>
<proteinExistence type="predicted"/>
<name>A0A7R9M1R8_9ACAR</name>
<dbReference type="Pfam" id="PF13561">
    <property type="entry name" value="adh_short_C2"/>
    <property type="match status" value="1"/>
</dbReference>
<dbReference type="InterPro" id="IPR002347">
    <property type="entry name" value="SDR_fam"/>
</dbReference>
<feature type="non-terminal residue" evidence="3">
    <location>
        <position position="666"/>
    </location>
</feature>
<evidence type="ECO:0000256" key="2">
    <source>
        <dbReference type="SAM" id="MobiDB-lite"/>
    </source>
</evidence>
<dbReference type="GO" id="GO:0016491">
    <property type="term" value="F:oxidoreductase activity"/>
    <property type="evidence" value="ECO:0007669"/>
    <property type="project" value="UniProtKB-KW"/>
</dbReference>
<keyword evidence="4" id="KW-1185">Reference proteome</keyword>
<organism evidence="3">
    <name type="scientific">Oppiella nova</name>
    <dbReference type="NCBI Taxonomy" id="334625"/>
    <lineage>
        <taxon>Eukaryota</taxon>
        <taxon>Metazoa</taxon>
        <taxon>Ecdysozoa</taxon>
        <taxon>Arthropoda</taxon>
        <taxon>Chelicerata</taxon>
        <taxon>Arachnida</taxon>
        <taxon>Acari</taxon>
        <taxon>Acariformes</taxon>
        <taxon>Sarcoptiformes</taxon>
        <taxon>Oribatida</taxon>
        <taxon>Brachypylina</taxon>
        <taxon>Oppioidea</taxon>
        <taxon>Oppiidae</taxon>
        <taxon>Oppiella</taxon>
    </lineage>
</organism>
<dbReference type="PROSITE" id="PS00061">
    <property type="entry name" value="ADH_SHORT"/>
    <property type="match status" value="1"/>
</dbReference>
<dbReference type="InterPro" id="IPR036291">
    <property type="entry name" value="NAD(P)-bd_dom_sf"/>
</dbReference>
<dbReference type="OrthoDB" id="6531292at2759"/>
<dbReference type="Gene3D" id="3.40.50.720">
    <property type="entry name" value="NAD(P)-binding Rossmann-like Domain"/>
    <property type="match status" value="1"/>
</dbReference>
<feature type="compositionally biased region" description="Polar residues" evidence="2">
    <location>
        <begin position="214"/>
        <end position="225"/>
    </location>
</feature>
<feature type="compositionally biased region" description="Basic residues" evidence="2">
    <location>
        <begin position="110"/>
        <end position="132"/>
    </location>
</feature>
<evidence type="ECO:0000313" key="3">
    <source>
        <dbReference type="EMBL" id="CAD7651963.1"/>
    </source>
</evidence>
<accession>A0A7R9M1R8</accession>
<gene>
    <name evidence="3" type="ORF">ONB1V03_LOCUS8631</name>
</gene>
<protein>
    <submittedName>
        <fullName evidence="3">Uncharacterized protein</fullName>
    </submittedName>
</protein>
<dbReference type="Proteomes" id="UP000728032">
    <property type="component" value="Unassembled WGS sequence"/>
</dbReference>
<feature type="compositionally biased region" description="Low complexity" evidence="2">
    <location>
        <begin position="226"/>
        <end position="235"/>
    </location>
</feature>
<dbReference type="InterPro" id="IPR020904">
    <property type="entry name" value="Sc_DH/Rdtase_CS"/>
</dbReference>
<sequence length="666" mass="71192">MTSVAPCVMKASDELRTIVTGCLSGDASNMLSKLCNSESRAEMTKCMGTGFSKITDRSARKAIKGSIKDITSCLQNVNTVDDEIPELSERSLNLKKMKNSKASKDVKWEKGHKRGRGGNKLHKTRHSKHGKHGTGMGTGMGVGMGAGLASSLFGGSGGANVNPMKPMQPNAPGTVIDIGVDEHGNFIPTGVSGSNAGGVVVKDPNGNTIPWNEFTNTNNNKPMTENTANNGNTGAVDSGYGKGSEVTTDDDLDEVLKTTIVTTPYNFTGKVILTTGSSSGIGEGIVKLFSRLGASVVVTGRKAAEVKRVAKEAQELSPNNLKPLEVVADVAKSEDLKRLLSETIKTFGKLDILVNNAGMGWYVNIKDDGILANFDQTMNVNLRSYIELIHMSVPYLDKTNGSIISISSIAALKPTFVGLSYSASKAALDIVSKVMATELGPRIRVNVINPGPVLTNFISNNPVADPEKFAGSFNAMIGRIPLRRAGSSLDIAKGVAFLASPEAGFITGANIVMDGGTNQDQLGQRCQQMLITVQEMRDMYEFCGVSLIVSILVVWSVSHTESATTYIPATETSTWTEISTDSSGQQYIIEYVDVINIAQEIKDVIRNALTCTQCTRKKCTLSLKRLTDIFWQLYLTDKVQHAACLAALDPFILLGLRGNLTNLSSG</sequence>
<dbReference type="AlphaFoldDB" id="A0A7R9M1R8"/>
<dbReference type="EMBL" id="CAJPVJ010005026">
    <property type="protein sequence ID" value="CAG2169147.1"/>
    <property type="molecule type" value="Genomic_DNA"/>
</dbReference>
<keyword evidence="1" id="KW-0560">Oxidoreductase</keyword>
<evidence type="ECO:0000256" key="1">
    <source>
        <dbReference type="ARBA" id="ARBA00023002"/>
    </source>
</evidence>
<dbReference type="FunFam" id="3.40.50.720:FF:000084">
    <property type="entry name" value="Short-chain dehydrogenase reductase"/>
    <property type="match status" value="1"/>
</dbReference>
<dbReference type="PANTHER" id="PTHR43975:SF2">
    <property type="entry name" value="EG:BACR7A4.14 PROTEIN-RELATED"/>
    <property type="match status" value="1"/>
</dbReference>
<evidence type="ECO:0000313" key="4">
    <source>
        <dbReference type="Proteomes" id="UP000728032"/>
    </source>
</evidence>
<dbReference type="PRINTS" id="PR00080">
    <property type="entry name" value="SDRFAMILY"/>
</dbReference>
<dbReference type="SUPFAM" id="SSF51735">
    <property type="entry name" value="NAD(P)-binding Rossmann-fold domains"/>
    <property type="match status" value="1"/>
</dbReference>
<reference evidence="3" key="1">
    <citation type="submission" date="2020-11" db="EMBL/GenBank/DDBJ databases">
        <authorList>
            <person name="Tran Van P."/>
        </authorList>
    </citation>
    <scope>NUCLEOTIDE SEQUENCE</scope>
</reference>
<dbReference type="PANTHER" id="PTHR43975">
    <property type="entry name" value="ZGC:101858"/>
    <property type="match status" value="1"/>
</dbReference>